<evidence type="ECO:0008006" key="5">
    <source>
        <dbReference type="Google" id="ProtNLM"/>
    </source>
</evidence>
<name>A0A1I1KU67_9ACTN</name>
<feature type="chain" id="PRO_5011727112" description="Small secreted protein" evidence="2">
    <location>
        <begin position="28"/>
        <end position="243"/>
    </location>
</feature>
<organism evidence="3 4">
    <name type="scientific">Streptomyces aidingensis</name>
    <dbReference type="NCBI Taxonomy" id="910347"/>
    <lineage>
        <taxon>Bacteria</taxon>
        <taxon>Bacillati</taxon>
        <taxon>Actinomycetota</taxon>
        <taxon>Actinomycetes</taxon>
        <taxon>Kitasatosporales</taxon>
        <taxon>Streptomycetaceae</taxon>
        <taxon>Streptomyces</taxon>
    </lineage>
</organism>
<dbReference type="AlphaFoldDB" id="A0A1I1KU67"/>
<feature type="compositionally biased region" description="Basic and acidic residues" evidence="1">
    <location>
        <begin position="221"/>
        <end position="230"/>
    </location>
</feature>
<evidence type="ECO:0000256" key="1">
    <source>
        <dbReference type="SAM" id="MobiDB-lite"/>
    </source>
</evidence>
<gene>
    <name evidence="3" type="ORF">SAMN05421773_104263</name>
</gene>
<feature type="signal peptide" evidence="2">
    <location>
        <begin position="1"/>
        <end position="27"/>
    </location>
</feature>
<dbReference type="PROSITE" id="PS51257">
    <property type="entry name" value="PROKAR_LIPOPROTEIN"/>
    <property type="match status" value="1"/>
</dbReference>
<keyword evidence="4" id="KW-1185">Reference proteome</keyword>
<evidence type="ECO:0000313" key="4">
    <source>
        <dbReference type="Proteomes" id="UP000199207"/>
    </source>
</evidence>
<evidence type="ECO:0000313" key="3">
    <source>
        <dbReference type="EMBL" id="SFC61000.1"/>
    </source>
</evidence>
<reference evidence="3 4" key="1">
    <citation type="submission" date="2016-10" db="EMBL/GenBank/DDBJ databases">
        <authorList>
            <person name="de Groot N.N."/>
        </authorList>
    </citation>
    <scope>NUCLEOTIDE SEQUENCE [LARGE SCALE GENOMIC DNA]</scope>
    <source>
        <strain evidence="3 4">CGMCC 4.5739</strain>
    </source>
</reference>
<evidence type="ECO:0000256" key="2">
    <source>
        <dbReference type="SAM" id="SignalP"/>
    </source>
</evidence>
<dbReference type="STRING" id="910347.SAMN05421773_104263"/>
<feature type="compositionally biased region" description="Low complexity" evidence="1">
    <location>
        <begin position="231"/>
        <end position="243"/>
    </location>
</feature>
<keyword evidence="2" id="KW-0732">Signal</keyword>
<protein>
    <recommendedName>
        <fullName evidence="5">Small secreted protein</fullName>
    </recommendedName>
</protein>
<dbReference type="Proteomes" id="UP000199207">
    <property type="component" value="Unassembled WGS sequence"/>
</dbReference>
<dbReference type="RefSeq" id="WP_175541354.1">
    <property type="nucleotide sequence ID" value="NZ_FOLM01000004.1"/>
</dbReference>
<dbReference type="EMBL" id="FOLM01000004">
    <property type="protein sequence ID" value="SFC61000.1"/>
    <property type="molecule type" value="Genomic_DNA"/>
</dbReference>
<accession>A0A1I1KU67</accession>
<feature type="region of interest" description="Disordered" evidence="1">
    <location>
        <begin position="167"/>
        <end position="243"/>
    </location>
</feature>
<proteinExistence type="predicted"/>
<sequence length="243" mass="25285">MNKKLVTGVSGWISGCTLLVLALTGCADDSGEQREAWAQTFCDLRQPQAEKIAAAHQSIADVSEREDATPEEVKEVDVTAYQNLSEAYAALADALGEAGDPPVDDGAQLREDAQGELNALSQAYGELQSTAEELDTSDRARFAEGLRELAGKVEELTRSGDEALSELQSGELGEALAAQPSCRTPTPGPPDTEETEGAGETEGGGGTEGTAEAGEEQAEESPEKSPEKSPEASPEESAGNTDG</sequence>